<evidence type="ECO:0000256" key="1">
    <source>
        <dbReference type="SAM" id="MobiDB-lite"/>
    </source>
</evidence>
<feature type="region of interest" description="Disordered" evidence="1">
    <location>
        <begin position="1"/>
        <end position="77"/>
    </location>
</feature>
<feature type="region of interest" description="Disordered" evidence="1">
    <location>
        <begin position="98"/>
        <end position="127"/>
    </location>
</feature>
<evidence type="ECO:0000313" key="2">
    <source>
        <dbReference type="EMBL" id="KAL0199950.1"/>
    </source>
</evidence>
<accession>A0ABD0RN42</accession>
<gene>
    <name evidence="2" type="ORF">M9458_003137</name>
</gene>
<name>A0ABD0RN42_CIRMR</name>
<feature type="non-terminal residue" evidence="2">
    <location>
        <position position="1"/>
    </location>
</feature>
<feature type="non-terminal residue" evidence="2">
    <location>
        <position position="127"/>
    </location>
</feature>
<proteinExistence type="predicted"/>
<protein>
    <submittedName>
        <fullName evidence="2">Uncharacterized protein</fullName>
    </submittedName>
</protein>
<dbReference type="EMBL" id="JAMKFB020000002">
    <property type="protein sequence ID" value="KAL0199950.1"/>
    <property type="molecule type" value="Genomic_DNA"/>
</dbReference>
<comment type="caution">
    <text evidence="2">The sequence shown here is derived from an EMBL/GenBank/DDBJ whole genome shotgun (WGS) entry which is preliminary data.</text>
</comment>
<evidence type="ECO:0000313" key="3">
    <source>
        <dbReference type="Proteomes" id="UP001529510"/>
    </source>
</evidence>
<reference evidence="2 3" key="1">
    <citation type="submission" date="2024-05" db="EMBL/GenBank/DDBJ databases">
        <title>Genome sequencing and assembly of Indian major carp, Cirrhinus mrigala (Hamilton, 1822).</title>
        <authorList>
            <person name="Mohindra V."/>
            <person name="Chowdhury L.M."/>
            <person name="Lal K."/>
            <person name="Jena J.K."/>
        </authorList>
    </citation>
    <scope>NUCLEOTIDE SEQUENCE [LARGE SCALE GENOMIC DNA]</scope>
    <source>
        <strain evidence="2">CM1030</strain>
        <tissue evidence="2">Blood</tissue>
    </source>
</reference>
<dbReference type="AlphaFoldDB" id="A0ABD0RN42"/>
<dbReference type="Proteomes" id="UP001529510">
    <property type="component" value="Unassembled WGS sequence"/>
</dbReference>
<sequence length="127" mass="13097">ASGVPSTGAQRWRSALPDGRRPPAQTAVQPRSAGHQPRGGGRGPRERRQHRPAAGAAALHHEGQSRPACGAHERHGRHAAALSVFRRMSGGACAWIHASGAGQVPGGSDDGDGSTVTAAEPGEEKRR</sequence>
<keyword evidence="3" id="KW-1185">Reference proteome</keyword>
<organism evidence="2 3">
    <name type="scientific">Cirrhinus mrigala</name>
    <name type="common">Mrigala</name>
    <dbReference type="NCBI Taxonomy" id="683832"/>
    <lineage>
        <taxon>Eukaryota</taxon>
        <taxon>Metazoa</taxon>
        <taxon>Chordata</taxon>
        <taxon>Craniata</taxon>
        <taxon>Vertebrata</taxon>
        <taxon>Euteleostomi</taxon>
        <taxon>Actinopterygii</taxon>
        <taxon>Neopterygii</taxon>
        <taxon>Teleostei</taxon>
        <taxon>Ostariophysi</taxon>
        <taxon>Cypriniformes</taxon>
        <taxon>Cyprinidae</taxon>
        <taxon>Labeoninae</taxon>
        <taxon>Labeonini</taxon>
        <taxon>Cirrhinus</taxon>
    </lineage>
</organism>